<feature type="domain" description="K Homology" evidence="4">
    <location>
        <begin position="368"/>
        <end position="444"/>
    </location>
</feature>
<keyword evidence="2" id="KW-0694">RNA-binding</keyword>
<protein>
    <recommendedName>
        <fullName evidence="4">K Homology domain-containing protein</fullName>
    </recommendedName>
</protein>
<comment type="caution">
    <text evidence="5">The sequence shown here is derived from an EMBL/GenBank/DDBJ whole genome shotgun (WGS) entry which is preliminary data.</text>
</comment>
<reference evidence="5 6" key="1">
    <citation type="journal article" date="2024" name="Nat. Commun.">
        <title>Phylogenomics reveals the evolutionary origins of lichenization in chlorophyte algae.</title>
        <authorList>
            <person name="Puginier C."/>
            <person name="Libourel C."/>
            <person name="Otte J."/>
            <person name="Skaloud P."/>
            <person name="Haon M."/>
            <person name="Grisel S."/>
            <person name="Petersen M."/>
            <person name="Berrin J.G."/>
            <person name="Delaux P.M."/>
            <person name="Dal Grande F."/>
            <person name="Keller J."/>
        </authorList>
    </citation>
    <scope>NUCLEOTIDE SEQUENCE [LARGE SCALE GENOMIC DNA]</scope>
    <source>
        <strain evidence="5 6">SAG 2145</strain>
    </source>
</reference>
<feature type="domain" description="K Homology" evidence="4">
    <location>
        <begin position="553"/>
        <end position="623"/>
    </location>
</feature>
<accession>A0AAW1RF47</accession>
<evidence type="ECO:0000256" key="2">
    <source>
        <dbReference type="PROSITE-ProRule" id="PRU00117"/>
    </source>
</evidence>
<organism evidence="5 6">
    <name type="scientific">Apatococcus lobatus</name>
    <dbReference type="NCBI Taxonomy" id="904363"/>
    <lineage>
        <taxon>Eukaryota</taxon>
        <taxon>Viridiplantae</taxon>
        <taxon>Chlorophyta</taxon>
        <taxon>core chlorophytes</taxon>
        <taxon>Trebouxiophyceae</taxon>
        <taxon>Chlorellales</taxon>
        <taxon>Chlorellaceae</taxon>
        <taxon>Apatococcus</taxon>
    </lineage>
</organism>
<dbReference type="InterPro" id="IPR036612">
    <property type="entry name" value="KH_dom_type_1_sf"/>
</dbReference>
<dbReference type="PANTHER" id="PTHR10288">
    <property type="entry name" value="KH DOMAIN CONTAINING RNA BINDING PROTEIN"/>
    <property type="match status" value="1"/>
</dbReference>
<feature type="region of interest" description="Disordered" evidence="3">
    <location>
        <begin position="217"/>
        <end position="252"/>
    </location>
</feature>
<feature type="compositionally biased region" description="Polar residues" evidence="3">
    <location>
        <begin position="17"/>
        <end position="28"/>
    </location>
</feature>
<dbReference type="CDD" id="cd22459">
    <property type="entry name" value="KH-I_PEPPER_rpt1_like"/>
    <property type="match status" value="1"/>
</dbReference>
<dbReference type="PROSITE" id="PS50084">
    <property type="entry name" value="KH_TYPE_1"/>
    <property type="match status" value="5"/>
</dbReference>
<dbReference type="Gene3D" id="3.30.1370.10">
    <property type="entry name" value="K Homology domain, type 1"/>
    <property type="match status" value="3"/>
</dbReference>
<feature type="domain" description="K Homology" evidence="4">
    <location>
        <begin position="277"/>
        <end position="333"/>
    </location>
</feature>
<dbReference type="Gene3D" id="3.30.310.210">
    <property type="match status" value="1"/>
</dbReference>
<dbReference type="SMART" id="SM00322">
    <property type="entry name" value="KH"/>
    <property type="match status" value="5"/>
</dbReference>
<sequence length="639" mass="66294">MRPSGPGHKRPAAELESASQVFSSQQTPAKRPALEQPLTFRILCPKHKVGSVIGKGGKIVSQIRRDTGARIKIEEALPSCTERIISISGPSSGDSAPHWSPAQEALLSLHTCITEAAPSRPSSAHQHHQPHHHEPEACARLLLEAGQAGRVLGHAGRDIAQLRQETGAIIRVLERHDPDFPTCAGAADGALQISGSAEGVQRGLKAACIKLKSVPQWPSSHNQGRYGGPHAPPSPNSMHSTGTTSLDGSETGLPSLSLLPPLHMPSQPMLDKQRMPVETEYRVLVPDAHVGSIIGHNGDLIRKNRAETGASVKVFSSTQGCAARVAALASLEEATTSICKAQDALVRCCHGVLSDQASAAASAGTGTSHHTVCLLAPTPQVGAILGKAGSIVAQIRAETGAGIRIHPVPMRMPRGMGENDEIIQIDGNKGSCIAAVRRVATLLRGWMVRQQTKTGNSPASADSPLGRGGWAGFNPGPSLQPPMGDLMFNGGGLGSFGGPPTPPGPHPFGSLDAGLGSFNGSLGGSGMSGLGLGPLGPPMGMSNHVPSRLGPRVNQPLQLVLSQLQVGCIMGRAGANMSQIRQISGARIKLHSAANQEGNRELEISGTPEQIQSAQNLFQAFLLAGGAPPMIGPGNPSFP</sequence>
<dbReference type="EMBL" id="JALJOS010000012">
    <property type="protein sequence ID" value="KAK9832298.1"/>
    <property type="molecule type" value="Genomic_DNA"/>
</dbReference>
<evidence type="ECO:0000313" key="6">
    <source>
        <dbReference type="Proteomes" id="UP001438707"/>
    </source>
</evidence>
<keyword evidence="6" id="KW-1185">Reference proteome</keyword>
<dbReference type="InterPro" id="IPR004088">
    <property type="entry name" value="KH_dom_type_1"/>
</dbReference>
<dbReference type="AlphaFoldDB" id="A0AAW1RF47"/>
<evidence type="ECO:0000259" key="4">
    <source>
        <dbReference type="SMART" id="SM00322"/>
    </source>
</evidence>
<feature type="region of interest" description="Disordered" evidence="3">
    <location>
        <begin position="451"/>
        <end position="484"/>
    </location>
</feature>
<gene>
    <name evidence="5" type="ORF">WJX74_005674</name>
</gene>
<evidence type="ECO:0000256" key="1">
    <source>
        <dbReference type="ARBA" id="ARBA00022737"/>
    </source>
</evidence>
<feature type="domain" description="K Homology" evidence="4">
    <location>
        <begin position="36"/>
        <end position="114"/>
    </location>
</feature>
<dbReference type="SUPFAM" id="SSF54791">
    <property type="entry name" value="Eukaryotic type KH-domain (KH-domain type I)"/>
    <property type="match status" value="5"/>
</dbReference>
<feature type="domain" description="K Homology" evidence="4">
    <location>
        <begin position="135"/>
        <end position="212"/>
    </location>
</feature>
<name>A0AAW1RF47_9CHLO</name>
<dbReference type="Pfam" id="PF00013">
    <property type="entry name" value="KH_1"/>
    <property type="match status" value="5"/>
</dbReference>
<proteinExistence type="predicted"/>
<evidence type="ECO:0000313" key="5">
    <source>
        <dbReference type="EMBL" id="KAK9832298.1"/>
    </source>
</evidence>
<feature type="compositionally biased region" description="Polar residues" evidence="3">
    <location>
        <begin position="451"/>
        <end position="460"/>
    </location>
</feature>
<dbReference type="Proteomes" id="UP001438707">
    <property type="component" value="Unassembled WGS sequence"/>
</dbReference>
<dbReference type="GO" id="GO:0003723">
    <property type="term" value="F:RNA binding"/>
    <property type="evidence" value="ECO:0007669"/>
    <property type="project" value="UniProtKB-UniRule"/>
</dbReference>
<dbReference type="InterPro" id="IPR004087">
    <property type="entry name" value="KH_dom"/>
</dbReference>
<evidence type="ECO:0000256" key="3">
    <source>
        <dbReference type="SAM" id="MobiDB-lite"/>
    </source>
</evidence>
<feature type="compositionally biased region" description="Polar residues" evidence="3">
    <location>
        <begin position="236"/>
        <end position="248"/>
    </location>
</feature>
<feature type="region of interest" description="Disordered" evidence="3">
    <location>
        <begin position="1"/>
        <end position="30"/>
    </location>
</feature>
<keyword evidence="1" id="KW-0677">Repeat</keyword>